<evidence type="ECO:0000256" key="3">
    <source>
        <dbReference type="ARBA" id="ARBA00018397"/>
    </source>
</evidence>
<dbReference type="PROSITE" id="PS01073">
    <property type="entry name" value="RIBOSOMAL_L24E"/>
    <property type="match status" value="1"/>
</dbReference>
<protein>
    <recommendedName>
        <fullName evidence="3">Ribosome biogenesis protein RLP24</fullName>
    </recommendedName>
</protein>
<dbReference type="SMART" id="SM00746">
    <property type="entry name" value="TRASH"/>
    <property type="match status" value="1"/>
</dbReference>
<evidence type="ECO:0000259" key="7">
    <source>
        <dbReference type="SMART" id="SM00746"/>
    </source>
</evidence>
<dbReference type="InterPro" id="IPR000988">
    <property type="entry name" value="Ribosomal_eL24-rel_N"/>
</dbReference>
<feature type="domain" description="TRASH" evidence="7">
    <location>
        <begin position="6"/>
        <end position="44"/>
    </location>
</feature>
<organism evidence="8 9">
    <name type="scientific">Rhizoctonia solani</name>
    <dbReference type="NCBI Taxonomy" id="456999"/>
    <lineage>
        <taxon>Eukaryota</taxon>
        <taxon>Fungi</taxon>
        <taxon>Dikarya</taxon>
        <taxon>Basidiomycota</taxon>
        <taxon>Agaricomycotina</taxon>
        <taxon>Agaricomycetes</taxon>
        <taxon>Cantharellales</taxon>
        <taxon>Ceratobasidiaceae</taxon>
        <taxon>Rhizoctonia</taxon>
    </lineage>
</organism>
<dbReference type="InterPro" id="IPR056366">
    <property type="entry name" value="Ribosomal_eL24"/>
</dbReference>
<proteinExistence type="inferred from homology"/>
<dbReference type="Proteomes" id="UP000663853">
    <property type="component" value="Unassembled WGS sequence"/>
</dbReference>
<evidence type="ECO:0000313" key="8">
    <source>
        <dbReference type="EMBL" id="CAE6512494.1"/>
    </source>
</evidence>
<evidence type="ECO:0000256" key="2">
    <source>
        <dbReference type="ARBA" id="ARBA00005647"/>
    </source>
</evidence>
<accession>A0A8H3D6D9</accession>
<feature type="region of interest" description="Disordered" evidence="6">
    <location>
        <begin position="176"/>
        <end position="198"/>
    </location>
</feature>
<dbReference type="Pfam" id="PF01246">
    <property type="entry name" value="Ribosomal_L24e"/>
    <property type="match status" value="1"/>
</dbReference>
<comment type="similarity">
    <text evidence="2">Belongs to the eukaryotic ribosomal protein eL24 family.</text>
</comment>
<dbReference type="Gene3D" id="2.30.170.20">
    <property type="entry name" value="Ribosomal protein L24e"/>
    <property type="match status" value="1"/>
</dbReference>
<dbReference type="PANTHER" id="PTHR10792:SF8">
    <property type="entry name" value="RIBOSOME BIOGENESIS PROTEIN RLP24-RELATED"/>
    <property type="match status" value="1"/>
</dbReference>
<dbReference type="SUPFAM" id="SSF57716">
    <property type="entry name" value="Glucocorticoid receptor-like (DNA-binding domain)"/>
    <property type="match status" value="1"/>
</dbReference>
<dbReference type="GO" id="GO:0003735">
    <property type="term" value="F:structural constituent of ribosome"/>
    <property type="evidence" value="ECO:0007669"/>
    <property type="project" value="InterPro"/>
</dbReference>
<dbReference type="InterPro" id="IPR011017">
    <property type="entry name" value="TRASH_dom"/>
</dbReference>
<keyword evidence="4" id="KW-0690">Ribosome biogenesis</keyword>
<dbReference type="InterPro" id="IPR023442">
    <property type="entry name" value="Ribosomal_eL24_CS"/>
</dbReference>
<comment type="subcellular location">
    <subcellularLocation>
        <location evidence="1">Nucleus</location>
    </subcellularLocation>
</comment>
<keyword evidence="5" id="KW-0539">Nucleus</keyword>
<dbReference type="InterPro" id="IPR038630">
    <property type="entry name" value="L24e/L24_sf"/>
</dbReference>
<evidence type="ECO:0000256" key="4">
    <source>
        <dbReference type="ARBA" id="ARBA00022517"/>
    </source>
</evidence>
<dbReference type="PANTHER" id="PTHR10792">
    <property type="entry name" value="60S RIBOSOMAL PROTEIN L24"/>
    <property type="match status" value="1"/>
</dbReference>
<name>A0A8H3D6D9_9AGAM</name>
<dbReference type="GO" id="GO:0042273">
    <property type="term" value="P:ribosomal large subunit biogenesis"/>
    <property type="evidence" value="ECO:0007669"/>
    <property type="project" value="TreeGrafter"/>
</dbReference>
<sequence length="198" mass="22758">MRVEKCYFCSTNVYPGHGSAFVRNDAKMFRFCSSKCHKNFKMKRNPRKVKWTKAFRKAAGKEMTIDSTFEFEKRRNVPVRYNRELVQTTLKAMQRVTEVRAKREKAFWKARMAVAREKLLAARMRKKLAASKKEAASVVVEEDQEEEVDPEVTLDDLVEPIQKVVLQEKVKVSAKSASRKKKSALVPGGGMSMSMDVD</sequence>
<dbReference type="CDD" id="cd00472">
    <property type="entry name" value="Ribosomal_L24e_L24"/>
    <property type="match status" value="1"/>
</dbReference>
<evidence type="ECO:0000256" key="1">
    <source>
        <dbReference type="ARBA" id="ARBA00004123"/>
    </source>
</evidence>
<comment type="caution">
    <text evidence="8">The sequence shown here is derived from an EMBL/GenBank/DDBJ whole genome shotgun (WGS) entry which is preliminary data.</text>
</comment>
<dbReference type="FunFam" id="2.30.170.20:FF:000001">
    <property type="entry name" value="probable ribosome biogenesis protein RLP24"/>
    <property type="match status" value="1"/>
</dbReference>
<dbReference type="EMBL" id="CAJMXA010003704">
    <property type="protein sequence ID" value="CAE6512494.1"/>
    <property type="molecule type" value="Genomic_DNA"/>
</dbReference>
<evidence type="ECO:0000313" key="9">
    <source>
        <dbReference type="Proteomes" id="UP000663853"/>
    </source>
</evidence>
<gene>
    <name evidence="8" type="ORF">RDB_LOCUS131301</name>
</gene>
<evidence type="ECO:0000256" key="5">
    <source>
        <dbReference type="ARBA" id="ARBA00023242"/>
    </source>
</evidence>
<reference evidence="8" key="1">
    <citation type="submission" date="2021-01" db="EMBL/GenBank/DDBJ databases">
        <authorList>
            <person name="Kaushik A."/>
        </authorList>
    </citation>
    <scope>NUCLEOTIDE SEQUENCE</scope>
    <source>
        <strain evidence="8">AG6-10EEA</strain>
    </source>
</reference>
<evidence type="ECO:0000256" key="6">
    <source>
        <dbReference type="SAM" id="MobiDB-lite"/>
    </source>
</evidence>
<dbReference type="GO" id="GO:0005730">
    <property type="term" value="C:nucleolus"/>
    <property type="evidence" value="ECO:0007669"/>
    <property type="project" value="TreeGrafter"/>
</dbReference>
<dbReference type="AlphaFoldDB" id="A0A8H3D6D9"/>